<feature type="region of interest" description="Disordered" evidence="8">
    <location>
        <begin position="564"/>
        <end position="586"/>
    </location>
</feature>
<reference evidence="11" key="1">
    <citation type="journal article" date="2017" name="Genome Biol. Evol.">
        <title>The complete genome sequence of the phytopathogenic fungus Sclerotinia sclerotiorum reveals insights into the genome architecture of broad host range pathogens.</title>
        <authorList>
            <person name="Derbyshire M."/>
            <person name="Denton-Giles M."/>
            <person name="Hegedus D."/>
            <person name="Seifbarghy S."/>
            <person name="Rollins J."/>
            <person name="van Kan J."/>
            <person name="Seidl M.F."/>
            <person name="Faino L."/>
            <person name="Mbengue M."/>
            <person name="Navaud O."/>
            <person name="Raffaele S."/>
            <person name="Hammond-Kosack K."/>
            <person name="Heard S."/>
            <person name="Oliver R."/>
        </authorList>
    </citation>
    <scope>NUCLEOTIDE SEQUENCE [LARGE SCALE GENOMIC DNA]</scope>
    <source>
        <strain evidence="11">ATCC 18683 / 1980 / Ss-1</strain>
    </source>
</reference>
<dbReference type="PANTHER" id="PTHR46494">
    <property type="entry name" value="CORA FAMILY METAL ION TRANSPORTER (EUROFUNG)"/>
    <property type="match status" value="1"/>
</dbReference>
<dbReference type="GO" id="GO:0005886">
    <property type="term" value="C:plasma membrane"/>
    <property type="evidence" value="ECO:0007669"/>
    <property type="project" value="UniProtKB-SubCell"/>
</dbReference>
<dbReference type="SUPFAM" id="SSF143865">
    <property type="entry name" value="CorA soluble domain-like"/>
    <property type="match status" value="1"/>
</dbReference>
<feature type="transmembrane region" description="Helical" evidence="9">
    <location>
        <begin position="529"/>
        <end position="554"/>
    </location>
</feature>
<keyword evidence="3" id="KW-0813">Transport</keyword>
<evidence type="ECO:0000256" key="2">
    <source>
        <dbReference type="ARBA" id="ARBA00009765"/>
    </source>
</evidence>
<sequence>MTEPEIRDFSPGGMSSPSRAVGFDLEAFPSAYDLEPLTQTQSSPDSIMGQSPIRRRTTRSRSNTFRTVDISPRQPEWHPGQEPGLDPSKPDGGRTTGFNLHEECQITVVDFSEDEMVKREFNNDELVQFLDIEQEEWIKCRWININGLSWDVIKAVGKRKKLHRLAIEDMVNLNNRTKADWYTDHTYVVLTLQKLVHLHPDKDSDSDSDGDDDQDVTLESPNKRKRGPFRKVLHNFMRRRDPNVVPVDKLANGVHDTTNDFINGQTDGVQSSPVQKLRTLQRYHGGPNQERAAHMEKVSPLTQKKLAVSAEQVSIFLTADNTVISFFENSADDIETPILHRLSNFDTILRRSCDASMVMQAVIDAIIDLAIPVTFAYQDIIGSLELDVLTNPNIKHTTSLYVVTSEITTLRNFINPIANLINSLRDHKYAGQRGDVQKAASVVKISQMAQTYLGDVEDHIVLITESLDQLRRNADGMIDLIFNTISAYQNESMKQLTIVTIIFLPLSFLTGYFGMNFTNMPSIDHNEKYFWQIALPVAFAVICFLMRDMILWWFRRTIQRRGISKNRKGRERRESRKKGMKERRNR</sequence>
<dbReference type="InterPro" id="IPR045861">
    <property type="entry name" value="CorA_cytoplasmic_dom"/>
</dbReference>
<evidence type="ECO:0000313" key="10">
    <source>
        <dbReference type="EMBL" id="APA11406.1"/>
    </source>
</evidence>
<dbReference type="PANTHER" id="PTHR46494:SF1">
    <property type="entry name" value="CORA FAMILY METAL ION TRANSPORTER (EUROFUNG)"/>
    <property type="match status" value="1"/>
</dbReference>
<feature type="region of interest" description="Disordered" evidence="8">
    <location>
        <begin position="1"/>
        <end position="98"/>
    </location>
</feature>
<dbReference type="EMBL" id="CP017820">
    <property type="protein sequence ID" value="APA11406.1"/>
    <property type="molecule type" value="Genomic_DNA"/>
</dbReference>
<feature type="compositionally biased region" description="Acidic residues" evidence="8">
    <location>
        <begin position="206"/>
        <end position="216"/>
    </location>
</feature>
<dbReference type="Pfam" id="PF01544">
    <property type="entry name" value="CorA"/>
    <property type="match status" value="1"/>
</dbReference>
<feature type="region of interest" description="Disordered" evidence="8">
    <location>
        <begin position="200"/>
        <end position="230"/>
    </location>
</feature>
<evidence type="ECO:0000256" key="9">
    <source>
        <dbReference type="SAM" id="Phobius"/>
    </source>
</evidence>
<feature type="compositionally biased region" description="Polar residues" evidence="8">
    <location>
        <begin position="37"/>
        <end position="49"/>
    </location>
</feature>
<dbReference type="GO" id="GO:0046873">
    <property type="term" value="F:metal ion transmembrane transporter activity"/>
    <property type="evidence" value="ECO:0007669"/>
    <property type="project" value="InterPro"/>
</dbReference>
<keyword evidence="4" id="KW-1003">Cell membrane</keyword>
<keyword evidence="6 9" id="KW-1133">Transmembrane helix</keyword>
<evidence type="ECO:0000256" key="6">
    <source>
        <dbReference type="ARBA" id="ARBA00022989"/>
    </source>
</evidence>
<proteinExistence type="inferred from homology"/>
<dbReference type="AlphaFoldDB" id="A0A1D9Q927"/>
<comment type="subcellular location">
    <subcellularLocation>
        <location evidence="1">Cell membrane</location>
        <topology evidence="1">Multi-pass membrane protein</topology>
    </subcellularLocation>
</comment>
<protein>
    <submittedName>
        <fullName evidence="10">Uncharacterized protein</fullName>
    </submittedName>
</protein>
<evidence type="ECO:0000256" key="7">
    <source>
        <dbReference type="ARBA" id="ARBA00023136"/>
    </source>
</evidence>
<dbReference type="SUPFAM" id="SSF144083">
    <property type="entry name" value="Magnesium transport protein CorA, transmembrane region"/>
    <property type="match status" value="1"/>
</dbReference>
<keyword evidence="7 9" id="KW-0472">Membrane</keyword>
<feature type="transmembrane region" description="Helical" evidence="9">
    <location>
        <begin position="496"/>
        <end position="517"/>
    </location>
</feature>
<evidence type="ECO:0000256" key="8">
    <source>
        <dbReference type="SAM" id="MobiDB-lite"/>
    </source>
</evidence>
<comment type="similarity">
    <text evidence="2">Belongs to the CorA metal ion transporter (MIT) (TC 1.A.35) family.</text>
</comment>
<dbReference type="OrthoDB" id="165352at2759"/>
<evidence type="ECO:0000256" key="5">
    <source>
        <dbReference type="ARBA" id="ARBA00022692"/>
    </source>
</evidence>
<organism evidence="10 11">
    <name type="scientific">Sclerotinia sclerotiorum (strain ATCC 18683 / 1980 / Ss-1)</name>
    <name type="common">White mold</name>
    <name type="synonym">Whetzelinia sclerotiorum</name>
    <dbReference type="NCBI Taxonomy" id="665079"/>
    <lineage>
        <taxon>Eukaryota</taxon>
        <taxon>Fungi</taxon>
        <taxon>Dikarya</taxon>
        <taxon>Ascomycota</taxon>
        <taxon>Pezizomycotina</taxon>
        <taxon>Leotiomycetes</taxon>
        <taxon>Helotiales</taxon>
        <taxon>Sclerotiniaceae</taxon>
        <taxon>Sclerotinia</taxon>
    </lineage>
</organism>
<gene>
    <name evidence="10" type="ORF">sscle_07g061760</name>
</gene>
<evidence type="ECO:0000313" key="11">
    <source>
        <dbReference type="Proteomes" id="UP000177798"/>
    </source>
</evidence>
<dbReference type="Gene3D" id="3.30.460.20">
    <property type="entry name" value="CorA soluble domain-like"/>
    <property type="match status" value="1"/>
</dbReference>
<accession>A0A1D9Q927</accession>
<dbReference type="Gene3D" id="1.20.58.340">
    <property type="entry name" value="Magnesium transport protein CorA, transmembrane region"/>
    <property type="match status" value="2"/>
</dbReference>
<dbReference type="InterPro" id="IPR002523">
    <property type="entry name" value="MgTranspt_CorA/ZnTranspt_ZntB"/>
</dbReference>
<dbReference type="InterPro" id="IPR045863">
    <property type="entry name" value="CorA_TM1_TM2"/>
</dbReference>
<keyword evidence="5 9" id="KW-0812">Transmembrane</keyword>
<evidence type="ECO:0000256" key="4">
    <source>
        <dbReference type="ARBA" id="ARBA00022475"/>
    </source>
</evidence>
<evidence type="ECO:0000256" key="3">
    <source>
        <dbReference type="ARBA" id="ARBA00022448"/>
    </source>
</evidence>
<dbReference type="VEuPathDB" id="FungiDB:sscle_07g061760"/>
<evidence type="ECO:0000256" key="1">
    <source>
        <dbReference type="ARBA" id="ARBA00004651"/>
    </source>
</evidence>
<dbReference type="Proteomes" id="UP000177798">
    <property type="component" value="Chromosome 7"/>
</dbReference>
<name>A0A1D9Q927_SCLS1</name>